<dbReference type="Pfam" id="PF05340">
    <property type="entry name" value="DUF740"/>
    <property type="match status" value="1"/>
</dbReference>
<dbReference type="PANTHER" id="PTHR34197:SF2">
    <property type="entry name" value="OS04G0591300 PROTEIN"/>
    <property type="match status" value="1"/>
</dbReference>
<protein>
    <submittedName>
        <fullName evidence="2">DUF740 family protein</fullName>
    </submittedName>
</protein>
<comment type="caution">
    <text evidence="2">The sequence shown here is derived from an EMBL/GenBank/DDBJ whole genome shotgun (WGS) entry which is preliminary data.</text>
</comment>
<accession>A0AAD7L880</accession>
<feature type="compositionally biased region" description="Basic residues" evidence="1">
    <location>
        <begin position="16"/>
        <end position="29"/>
    </location>
</feature>
<gene>
    <name evidence="2" type="ORF">O6P43_025154</name>
</gene>
<sequence length="277" mass="31347">MVNLSPSIKPILLKALPKRKPQRRKRKREKRTEVQKRKRKPLFLSPTTRTQQMALYVDEREIWKCPKHPSKRRRSGICPICLRERLVTLCPDCANVRPCSCCAITSCSSSSSSSSFSRFSFAGEGGAVGSIGRVSNLMDSEPAFRRSRSLAVPFLRSRSRFVGGDRDPDPESARDSPAASVRSSFWSLFKTQKSKRNGFQEEVLKKVEVEKHEDVIDRRPMMMRSKSVAVPAVAGSGVGDFRPPSKGKGWYFPSPIKVFRQTKLPKVIQQRSPMYRG</sequence>
<feature type="region of interest" description="Disordered" evidence="1">
    <location>
        <begin position="1"/>
        <end position="41"/>
    </location>
</feature>
<dbReference type="PANTHER" id="PTHR34197">
    <property type="entry name" value="OS04G0591300 PROTEIN"/>
    <property type="match status" value="1"/>
</dbReference>
<dbReference type="EMBL" id="JARAOO010000010">
    <property type="protein sequence ID" value="KAJ7953450.1"/>
    <property type="molecule type" value="Genomic_DNA"/>
</dbReference>
<organism evidence="2 3">
    <name type="scientific">Quillaja saponaria</name>
    <name type="common">Soap bark tree</name>
    <dbReference type="NCBI Taxonomy" id="32244"/>
    <lineage>
        <taxon>Eukaryota</taxon>
        <taxon>Viridiplantae</taxon>
        <taxon>Streptophyta</taxon>
        <taxon>Embryophyta</taxon>
        <taxon>Tracheophyta</taxon>
        <taxon>Spermatophyta</taxon>
        <taxon>Magnoliopsida</taxon>
        <taxon>eudicotyledons</taxon>
        <taxon>Gunneridae</taxon>
        <taxon>Pentapetalae</taxon>
        <taxon>rosids</taxon>
        <taxon>fabids</taxon>
        <taxon>Fabales</taxon>
        <taxon>Quillajaceae</taxon>
        <taxon>Quillaja</taxon>
    </lineage>
</organism>
<evidence type="ECO:0000313" key="2">
    <source>
        <dbReference type="EMBL" id="KAJ7953450.1"/>
    </source>
</evidence>
<evidence type="ECO:0000256" key="1">
    <source>
        <dbReference type="SAM" id="MobiDB-lite"/>
    </source>
</evidence>
<evidence type="ECO:0000313" key="3">
    <source>
        <dbReference type="Proteomes" id="UP001163823"/>
    </source>
</evidence>
<dbReference type="Proteomes" id="UP001163823">
    <property type="component" value="Chromosome 10"/>
</dbReference>
<reference evidence="2" key="1">
    <citation type="journal article" date="2023" name="Science">
        <title>Elucidation of the pathway for biosynthesis of saponin adjuvants from the soapbark tree.</title>
        <authorList>
            <person name="Reed J."/>
            <person name="Orme A."/>
            <person name="El-Demerdash A."/>
            <person name="Owen C."/>
            <person name="Martin L.B.B."/>
            <person name="Misra R.C."/>
            <person name="Kikuchi S."/>
            <person name="Rejzek M."/>
            <person name="Martin A.C."/>
            <person name="Harkess A."/>
            <person name="Leebens-Mack J."/>
            <person name="Louveau T."/>
            <person name="Stephenson M.J."/>
            <person name="Osbourn A."/>
        </authorList>
    </citation>
    <scope>NUCLEOTIDE SEQUENCE</scope>
    <source>
        <strain evidence="2">S10</strain>
    </source>
</reference>
<dbReference type="AlphaFoldDB" id="A0AAD7L880"/>
<proteinExistence type="predicted"/>
<dbReference type="InterPro" id="IPR008004">
    <property type="entry name" value="OCTOPUS-like"/>
</dbReference>
<name>A0AAD7L880_QUISA</name>
<dbReference type="KEGG" id="qsa:O6P43_025154"/>
<keyword evidence="3" id="KW-1185">Reference proteome</keyword>